<name>A0A5N5WUB9_9EURO</name>
<keyword evidence="9" id="KW-0378">Hydrolase</keyword>
<evidence type="ECO:0000256" key="10">
    <source>
        <dbReference type="ARBA" id="ARBA00022833"/>
    </source>
</evidence>
<evidence type="ECO:0000256" key="11">
    <source>
        <dbReference type="SAM" id="MobiDB-lite"/>
    </source>
</evidence>
<evidence type="ECO:0000256" key="3">
    <source>
        <dbReference type="ARBA" id="ARBA00007823"/>
    </source>
</evidence>
<keyword evidence="14" id="KW-1185">Reference proteome</keyword>
<dbReference type="InterPro" id="IPR047151">
    <property type="entry name" value="RNZ2-like"/>
</dbReference>
<evidence type="ECO:0000256" key="4">
    <source>
        <dbReference type="ARBA" id="ARBA00012477"/>
    </source>
</evidence>
<dbReference type="InterPro" id="IPR036866">
    <property type="entry name" value="RibonucZ/Hydroxyglut_hydro"/>
</dbReference>
<dbReference type="FunFam" id="3.60.15.10:FF:000063">
    <property type="entry name" value="tRNA processing endoribonuclease Trz1, putative"/>
    <property type="match status" value="1"/>
</dbReference>
<dbReference type="GO" id="GO:0005739">
    <property type="term" value="C:mitochondrion"/>
    <property type="evidence" value="ECO:0007669"/>
    <property type="project" value="TreeGrafter"/>
</dbReference>
<gene>
    <name evidence="13" type="ORF">BDV29DRAFT_180239</name>
</gene>
<dbReference type="Gene3D" id="3.60.15.10">
    <property type="entry name" value="Ribonuclease Z/Hydroxyacylglutathione hydrolase-like"/>
    <property type="match status" value="2"/>
</dbReference>
<dbReference type="EMBL" id="ML732291">
    <property type="protein sequence ID" value="KAB8070804.1"/>
    <property type="molecule type" value="Genomic_DNA"/>
</dbReference>
<evidence type="ECO:0000256" key="6">
    <source>
        <dbReference type="ARBA" id="ARBA00022722"/>
    </source>
</evidence>
<dbReference type="GO" id="GO:0042781">
    <property type="term" value="F:3'-tRNA processing endoribonuclease activity"/>
    <property type="evidence" value="ECO:0007669"/>
    <property type="project" value="UniProtKB-EC"/>
</dbReference>
<dbReference type="GO" id="GO:1990180">
    <property type="term" value="P:mitochondrial tRNA 3'-end processing"/>
    <property type="evidence" value="ECO:0007669"/>
    <property type="project" value="TreeGrafter"/>
</dbReference>
<dbReference type="GO" id="GO:0046872">
    <property type="term" value="F:metal ion binding"/>
    <property type="evidence" value="ECO:0007669"/>
    <property type="project" value="UniProtKB-KW"/>
</dbReference>
<evidence type="ECO:0000256" key="9">
    <source>
        <dbReference type="ARBA" id="ARBA00022801"/>
    </source>
</evidence>
<feature type="region of interest" description="Disordered" evidence="11">
    <location>
        <begin position="749"/>
        <end position="770"/>
    </location>
</feature>
<feature type="region of interest" description="Disordered" evidence="11">
    <location>
        <begin position="977"/>
        <end position="1088"/>
    </location>
</feature>
<comment type="similarity">
    <text evidence="3">Belongs to the RNase Z family.</text>
</comment>
<keyword evidence="8" id="KW-0255">Endonuclease</keyword>
<evidence type="ECO:0000313" key="14">
    <source>
        <dbReference type="Proteomes" id="UP000326565"/>
    </source>
</evidence>
<proteinExistence type="inferred from homology"/>
<keyword evidence="5" id="KW-0819">tRNA processing</keyword>
<dbReference type="Pfam" id="PF13691">
    <property type="entry name" value="Lactamase_B_4"/>
    <property type="match status" value="1"/>
</dbReference>
<dbReference type="InterPro" id="IPR027794">
    <property type="entry name" value="tRNase_Z_dom"/>
</dbReference>
<keyword evidence="10" id="KW-0862">Zinc</keyword>
<evidence type="ECO:0000313" key="13">
    <source>
        <dbReference type="EMBL" id="KAB8070804.1"/>
    </source>
</evidence>
<keyword evidence="6" id="KW-0540">Nuclease</keyword>
<dbReference type="PANTHER" id="PTHR12553:SF49">
    <property type="entry name" value="ZINC PHOSPHODIESTERASE ELAC PROTEIN 2"/>
    <property type="match status" value="1"/>
</dbReference>
<organism evidence="13 14">
    <name type="scientific">Aspergillus leporis</name>
    <dbReference type="NCBI Taxonomy" id="41062"/>
    <lineage>
        <taxon>Eukaryota</taxon>
        <taxon>Fungi</taxon>
        <taxon>Dikarya</taxon>
        <taxon>Ascomycota</taxon>
        <taxon>Pezizomycotina</taxon>
        <taxon>Eurotiomycetes</taxon>
        <taxon>Eurotiomycetidae</taxon>
        <taxon>Eurotiales</taxon>
        <taxon>Aspergillaceae</taxon>
        <taxon>Aspergillus</taxon>
        <taxon>Aspergillus subgen. Circumdati</taxon>
    </lineage>
</organism>
<comment type="cofactor">
    <cofactor evidence="2">
        <name>Zn(2+)</name>
        <dbReference type="ChEBI" id="CHEBI:29105"/>
    </cofactor>
</comment>
<dbReference type="PANTHER" id="PTHR12553">
    <property type="entry name" value="ZINC PHOSPHODIESTERASE ELAC PROTEIN 2"/>
    <property type="match status" value="1"/>
</dbReference>
<evidence type="ECO:0000256" key="1">
    <source>
        <dbReference type="ARBA" id="ARBA00000402"/>
    </source>
</evidence>
<evidence type="ECO:0000256" key="2">
    <source>
        <dbReference type="ARBA" id="ARBA00001947"/>
    </source>
</evidence>
<protein>
    <recommendedName>
        <fullName evidence="4">ribonuclease Z</fullName>
        <ecNumber evidence="4">3.1.26.11</ecNumber>
    </recommendedName>
</protein>
<feature type="compositionally biased region" description="Basic and acidic residues" evidence="11">
    <location>
        <begin position="108"/>
        <end position="118"/>
    </location>
</feature>
<dbReference type="CDD" id="cd07718">
    <property type="entry name" value="RNaseZ_ELAC1_ELAC2-C-term-like_MBL-fold"/>
    <property type="match status" value="1"/>
</dbReference>
<keyword evidence="7" id="KW-0479">Metal-binding</keyword>
<accession>A0A5N5WUB9</accession>
<feature type="compositionally biased region" description="Basic residues" evidence="11">
    <location>
        <begin position="1000"/>
        <end position="1011"/>
    </location>
</feature>
<evidence type="ECO:0000256" key="8">
    <source>
        <dbReference type="ARBA" id="ARBA00022759"/>
    </source>
</evidence>
<dbReference type="Proteomes" id="UP000326565">
    <property type="component" value="Unassembled WGS sequence"/>
</dbReference>
<feature type="compositionally biased region" description="Polar residues" evidence="11">
    <location>
        <begin position="758"/>
        <end position="770"/>
    </location>
</feature>
<reference evidence="13 14" key="1">
    <citation type="submission" date="2019-04" db="EMBL/GenBank/DDBJ databases">
        <title>Friends and foes A comparative genomics study of 23 Aspergillus species from section Flavi.</title>
        <authorList>
            <consortium name="DOE Joint Genome Institute"/>
            <person name="Kjaerbolling I."/>
            <person name="Vesth T."/>
            <person name="Frisvad J.C."/>
            <person name="Nybo J.L."/>
            <person name="Theobald S."/>
            <person name="Kildgaard S."/>
            <person name="Isbrandt T."/>
            <person name="Kuo A."/>
            <person name="Sato A."/>
            <person name="Lyhne E.K."/>
            <person name="Kogle M.E."/>
            <person name="Wiebenga A."/>
            <person name="Kun R.S."/>
            <person name="Lubbers R.J."/>
            <person name="Makela M.R."/>
            <person name="Barry K."/>
            <person name="Chovatia M."/>
            <person name="Clum A."/>
            <person name="Daum C."/>
            <person name="Haridas S."/>
            <person name="He G."/>
            <person name="LaButti K."/>
            <person name="Lipzen A."/>
            <person name="Mondo S."/>
            <person name="Riley R."/>
            <person name="Salamov A."/>
            <person name="Simmons B.A."/>
            <person name="Magnuson J.K."/>
            <person name="Henrissat B."/>
            <person name="Mortensen U.H."/>
            <person name="Larsen T.O."/>
            <person name="Devries R.P."/>
            <person name="Grigoriev I.V."/>
            <person name="Machida M."/>
            <person name="Baker S.E."/>
            <person name="Andersen M.R."/>
        </authorList>
    </citation>
    <scope>NUCLEOTIDE SEQUENCE [LARGE SCALE GENOMIC DNA]</scope>
    <source>
        <strain evidence="13 14">CBS 151.66</strain>
    </source>
</reference>
<sequence length="1088" mass="120832">MKFFYQVVSTPTADTPGTTVVLQFPEKRYFFGQISEGTQRACTERGVKLAYLTDVFLTGRMEWSNNGGLIGVILTLADGLASANAALEATTREKEARQQNTRKPGGKSGEKSKQEHGVPHTVQDGAAVAQRGGSLTIHGAKNLAHTLATARRFVFRKGMPVFTREYDSDNMAKKESVGSDDAFEKPTWSDDNIKVWAMSICPPSSLQPKVVPQAAPRSPRKRSLDEFREEATTHETFDTRAQDQIIRQSIITDMFNSTWRMDALIETRLADVKMPAIMFVRNPETRALEQYTGPAPGSTEPLPDIKVFVRQPWPGASVERIPPTTWSDEAVSYIVRNQDIRGKFDPKRAQELKVRKGGDYGRLTKGESVQSEDGQTITPEMVLGPARLGKGLAIIELPTPEYVDGLVNRPEWKSPSVTTNLEAFIWILGPGVGDHPRLREFVASMPHCKHTVSSSDYCPNYLAMSSIAKSSVHMAQLRPDNYPVPVHNNVTLPQPGSSTHGSEITIKNVEKSPFEALEPGLIIDMEPKFELNRSEVAPRFNALNTVNLMPVAVQKRMNTISKRVNKTEFQEKLREFRQDLPGSDVEIITLGTGSSSPSKYRNVSSTLIHAPGYGYYLLDCGENTLGQLKRVFEPEKLREVLQNLRLIWISHLHADHHLGTTSVIKAWFQENYPNGIPQTSTIETDMSQVFKEKRLVLVSEEMMVGWLEEYASVENYGFGKLIPLSAYPVIQNKALRTKLVYRHCRADGTYPSHESESGKPQTTELSFGDNTSPLTPLLREATGLSDLLTTKVSHCRNAMAVSLVFPNGFKVSFSGDCRPSQSFAAIGHGSTVLIHEATFEDNMGVSAIAKKHSTTSEALEVGRRMEARAILLTHFSQRYQKIALVEKNQAAIKRKEVVVQPEHPDIPDNEPEETPQVPTPNGPIRFDATIKVNGKSHVRVPTVAAFDYMRIRVGDMPIAQAYAPAVEKLYGILERAAEEDSEKQKQELDKQEAARMQEKMRRKAKHEKKPKAGATAPVEPAPTSVDKMDIDKKSPVKRHSAWSASESESGWSTGGSDSEAEAPVTRNSRSRSRSPSRTTVNPNKNPLS</sequence>
<evidence type="ECO:0000256" key="5">
    <source>
        <dbReference type="ARBA" id="ARBA00022694"/>
    </source>
</evidence>
<dbReference type="OrthoDB" id="527344at2759"/>
<evidence type="ECO:0000256" key="7">
    <source>
        <dbReference type="ARBA" id="ARBA00022723"/>
    </source>
</evidence>
<comment type="catalytic activity">
    <reaction evidence="1">
        <text>Endonucleolytic cleavage of RNA, removing extra 3' nucleotides from tRNA precursor, generating 3' termini of tRNAs. A 3'-hydroxy group is left at the tRNA terminus and a 5'-phosphoryl group is left at the trailer molecule.</text>
        <dbReference type="EC" id="3.1.26.11"/>
    </reaction>
</comment>
<dbReference type="EC" id="3.1.26.11" evidence="4"/>
<feature type="compositionally biased region" description="Basic and acidic residues" evidence="11">
    <location>
        <begin position="977"/>
        <end position="999"/>
    </location>
</feature>
<evidence type="ECO:0000259" key="12">
    <source>
        <dbReference type="Pfam" id="PF13691"/>
    </source>
</evidence>
<dbReference type="SUPFAM" id="SSF56281">
    <property type="entry name" value="Metallo-hydrolase/oxidoreductase"/>
    <property type="match status" value="2"/>
</dbReference>
<dbReference type="AlphaFoldDB" id="A0A5N5WUB9"/>
<feature type="domain" description="tRNase Z endonuclease" evidence="12">
    <location>
        <begin position="6"/>
        <end position="68"/>
    </location>
</feature>
<feature type="compositionally biased region" description="Low complexity" evidence="11">
    <location>
        <begin position="1041"/>
        <end position="1067"/>
    </location>
</feature>
<feature type="region of interest" description="Disordered" evidence="11">
    <location>
        <begin position="899"/>
        <end position="923"/>
    </location>
</feature>
<feature type="region of interest" description="Disordered" evidence="11">
    <location>
        <begin position="89"/>
        <end position="120"/>
    </location>
</feature>